<dbReference type="Pfam" id="PF07853">
    <property type="entry name" value="DUF1648"/>
    <property type="match status" value="1"/>
</dbReference>
<feature type="transmembrane region" description="Helical" evidence="1">
    <location>
        <begin position="206"/>
        <end position="227"/>
    </location>
</feature>
<dbReference type="EMBL" id="CP013200">
    <property type="protein sequence ID" value="ALO67531.1"/>
    <property type="molecule type" value="Genomic_DNA"/>
</dbReference>
<feature type="transmembrane region" description="Helical" evidence="1">
    <location>
        <begin position="54"/>
        <end position="81"/>
    </location>
</feature>
<gene>
    <name evidence="3" type="ORF">AS189_14845</name>
</gene>
<organism evidence="3 4">
    <name type="scientific">Arthrobacter alpinus</name>
    <dbReference type="NCBI Taxonomy" id="656366"/>
    <lineage>
        <taxon>Bacteria</taxon>
        <taxon>Bacillati</taxon>
        <taxon>Actinomycetota</taxon>
        <taxon>Actinomycetes</taxon>
        <taxon>Micrococcales</taxon>
        <taxon>Micrococcaceae</taxon>
        <taxon>Arthrobacter</taxon>
    </lineage>
</organism>
<dbReference type="RefSeq" id="WP_062290551.1">
    <property type="nucleotide sequence ID" value="NZ_CP013200.1"/>
</dbReference>
<dbReference type="OrthoDB" id="4303577at2"/>
<evidence type="ECO:0000259" key="2">
    <source>
        <dbReference type="Pfam" id="PF07853"/>
    </source>
</evidence>
<feature type="transmembrane region" description="Helical" evidence="1">
    <location>
        <begin position="179"/>
        <end position="200"/>
    </location>
</feature>
<feature type="transmembrane region" description="Helical" evidence="1">
    <location>
        <begin position="14"/>
        <end position="34"/>
    </location>
</feature>
<dbReference type="InterPro" id="IPR012867">
    <property type="entry name" value="DUF1648"/>
</dbReference>
<proteinExistence type="predicted"/>
<reference evidence="4" key="1">
    <citation type="submission" date="2015-11" db="EMBL/GenBank/DDBJ databases">
        <authorList>
            <person name="Kumar R."/>
            <person name="Singh D."/>
            <person name="Swarnkar M.K."/>
            <person name="Singh A.K."/>
            <person name="Kumar S."/>
        </authorList>
    </citation>
    <scope>NUCLEOTIDE SEQUENCE [LARGE SCALE GENOMIC DNA]</scope>
    <source>
        <strain evidence="4">ERGS4:06</strain>
    </source>
</reference>
<feature type="transmembrane region" description="Helical" evidence="1">
    <location>
        <begin position="93"/>
        <end position="114"/>
    </location>
</feature>
<evidence type="ECO:0000313" key="3">
    <source>
        <dbReference type="EMBL" id="ALO67531.1"/>
    </source>
</evidence>
<accession>A0A0S2M263</accession>
<sequence>MTEVQQRTSATRRIAAGLVGLIPLGAVAATWLSWHDRLPAELASHWSGTGEPDGFMSTGAALTLGLLLTGIPAVIGMIAAVIPSLRPALLRGIVGFAGMVSGMGAGTWLISAGLTLQAGSAEQAVLGWWLAALIVSFLFGALPYFIAPKPKFTTTVHESRIQLGANESGAWSRTITSKVLLWLPVVLLAVTGIMFIPAFTDGELSTVWMGGGTMLLTTVIVALIAHMQVTVDWRGLRIVSTLGRIPL</sequence>
<feature type="transmembrane region" description="Helical" evidence="1">
    <location>
        <begin position="126"/>
        <end position="147"/>
    </location>
</feature>
<dbReference type="AlphaFoldDB" id="A0A0S2M263"/>
<name>A0A0S2M263_9MICC</name>
<feature type="domain" description="DUF1648" evidence="2">
    <location>
        <begin position="27"/>
        <end position="67"/>
    </location>
</feature>
<keyword evidence="1" id="KW-1133">Transmembrane helix</keyword>
<reference evidence="3 4" key="2">
    <citation type="journal article" date="2016" name="J. Biotechnol.">
        <title>Complete genome sequence of Arthrobacter alpinus ERGS4:06, a yellow pigmented bacterium tolerant to cold and radiations isolated from Sikkim Himalaya.</title>
        <authorList>
            <person name="Kumar R."/>
            <person name="Singh D."/>
            <person name="Swarnkar M.K."/>
            <person name="Singh A.K."/>
            <person name="Kumar S."/>
        </authorList>
    </citation>
    <scope>NUCLEOTIDE SEQUENCE [LARGE SCALE GENOMIC DNA]</scope>
    <source>
        <strain evidence="3 4">ERGS4:06</strain>
    </source>
</reference>
<dbReference type="Proteomes" id="UP000059574">
    <property type="component" value="Chromosome"/>
</dbReference>
<protein>
    <recommendedName>
        <fullName evidence="2">DUF1648 domain-containing protein</fullName>
    </recommendedName>
</protein>
<evidence type="ECO:0000256" key="1">
    <source>
        <dbReference type="SAM" id="Phobius"/>
    </source>
</evidence>
<keyword evidence="1" id="KW-0472">Membrane</keyword>
<evidence type="ECO:0000313" key="4">
    <source>
        <dbReference type="Proteomes" id="UP000059574"/>
    </source>
</evidence>
<keyword evidence="1" id="KW-0812">Transmembrane</keyword>